<proteinExistence type="predicted"/>
<evidence type="ECO:0000313" key="3">
    <source>
        <dbReference type="Proteomes" id="UP000708347"/>
    </source>
</evidence>
<evidence type="ECO:0000313" key="2">
    <source>
        <dbReference type="EMBL" id="NTY58679.1"/>
    </source>
</evidence>
<feature type="compositionally biased region" description="Polar residues" evidence="1">
    <location>
        <begin position="10"/>
        <end position="25"/>
    </location>
</feature>
<protein>
    <submittedName>
        <fullName evidence="2">Uncharacterized protein</fullName>
    </submittedName>
</protein>
<comment type="caution">
    <text evidence="2">The sequence shown here is derived from an EMBL/GenBank/DDBJ whole genome shotgun (WGS) entry which is preliminary data.</text>
</comment>
<accession>A0ABX2JS72</accession>
<name>A0ABX2JS72_9MYCO</name>
<dbReference type="RefSeq" id="WP_174396632.1">
    <property type="nucleotide sequence ID" value="NZ_VBSB01000003.1"/>
</dbReference>
<keyword evidence="3" id="KW-1185">Reference proteome</keyword>
<gene>
    <name evidence="2" type="ORF">FEG63_03815</name>
</gene>
<dbReference type="EMBL" id="VBSB01000003">
    <property type="protein sequence ID" value="NTY58679.1"/>
    <property type="molecule type" value="Genomic_DNA"/>
</dbReference>
<dbReference type="Gene3D" id="1.10.860.10">
    <property type="entry name" value="DNAb Helicase, Chain A"/>
    <property type="match status" value="1"/>
</dbReference>
<dbReference type="Proteomes" id="UP000708347">
    <property type="component" value="Unassembled WGS sequence"/>
</dbReference>
<organism evidence="2 3">
    <name type="scientific">Mycolicibacterium sphagni</name>
    <dbReference type="NCBI Taxonomy" id="1786"/>
    <lineage>
        <taxon>Bacteria</taxon>
        <taxon>Bacillati</taxon>
        <taxon>Actinomycetota</taxon>
        <taxon>Actinomycetes</taxon>
        <taxon>Mycobacteriales</taxon>
        <taxon>Mycobacteriaceae</taxon>
        <taxon>Mycolicibacterium</taxon>
    </lineage>
</organism>
<feature type="region of interest" description="Disordered" evidence="1">
    <location>
        <begin position="1"/>
        <end position="29"/>
    </location>
</feature>
<dbReference type="InterPro" id="IPR016136">
    <property type="entry name" value="DNA_helicase_N/primase_C"/>
</dbReference>
<evidence type="ECO:0000256" key="1">
    <source>
        <dbReference type="SAM" id="MobiDB-lite"/>
    </source>
</evidence>
<reference evidence="2 3" key="1">
    <citation type="submission" date="2019-05" db="EMBL/GenBank/DDBJ databases">
        <title>Mycolicibacterium sphagni ENV482 genome assembly.</title>
        <authorList>
            <person name="Chen W."/>
            <person name="Faulkner N.W."/>
            <person name="Hyman M.R."/>
        </authorList>
    </citation>
    <scope>NUCLEOTIDE SEQUENCE [LARGE SCALE GENOMIC DNA]</scope>
    <source>
        <strain evidence="2 3">ENV482</strain>
    </source>
</reference>
<sequence>MNGEGRPSGGTETADQLAKASSSVGQIPPVGPHPGVDVLLVGAALWGGPRLFLASLRFVEDDDIENPALAQVLAAARSLIFADLPHSPQLVLDKLKRSGSLTPAVAEQLKAATTSGADPGAVLHYAAAVVADSLRRRAAAAGAALSAIGERSPEADIAPMVERAAASVRDCAERLAVLRGGRDD</sequence>